<dbReference type="RefSeq" id="WP_270878725.1">
    <property type="nucleotide sequence ID" value="NZ_JAQFVF010000021.1"/>
</dbReference>
<reference evidence="3" key="1">
    <citation type="journal article" date="2019" name="Int. J. Syst. Evol. Microbiol.">
        <title>The Global Catalogue of Microorganisms (GCM) 10K type strain sequencing project: providing services to taxonomists for standard genome sequencing and annotation.</title>
        <authorList>
            <consortium name="The Broad Institute Genomics Platform"/>
            <consortium name="The Broad Institute Genome Sequencing Center for Infectious Disease"/>
            <person name="Wu L."/>
            <person name="Ma J."/>
        </authorList>
    </citation>
    <scope>NUCLEOTIDE SEQUENCE [LARGE SCALE GENOMIC DNA]</scope>
    <source>
        <strain evidence="3">KACC 11904</strain>
    </source>
</reference>
<accession>A0ABW0K7Q6</accession>
<dbReference type="CDD" id="cd00077">
    <property type="entry name" value="HDc"/>
    <property type="match status" value="1"/>
</dbReference>
<keyword evidence="2" id="KW-0378">Hydrolase</keyword>
<keyword evidence="3" id="KW-1185">Reference proteome</keyword>
<dbReference type="Gene3D" id="1.10.3210.10">
    <property type="entry name" value="Hypothetical protein af1432"/>
    <property type="match status" value="1"/>
</dbReference>
<dbReference type="Pfam" id="PF13487">
    <property type="entry name" value="HD_5"/>
    <property type="match status" value="1"/>
</dbReference>
<feature type="domain" description="HD-GYP" evidence="1">
    <location>
        <begin position="114"/>
        <end position="311"/>
    </location>
</feature>
<protein>
    <submittedName>
        <fullName evidence="2">HD-GYP domain-containing protein</fullName>
        <ecNumber evidence="2">3.1.4.-</ecNumber>
    </submittedName>
</protein>
<comment type="caution">
    <text evidence="2">The sequence shown here is derived from an EMBL/GenBank/DDBJ whole genome shotgun (WGS) entry which is preliminary data.</text>
</comment>
<dbReference type="GO" id="GO:0016787">
    <property type="term" value="F:hydrolase activity"/>
    <property type="evidence" value="ECO:0007669"/>
    <property type="project" value="UniProtKB-KW"/>
</dbReference>
<dbReference type="PROSITE" id="PS51832">
    <property type="entry name" value="HD_GYP"/>
    <property type="match status" value="1"/>
</dbReference>
<dbReference type="InterPro" id="IPR037522">
    <property type="entry name" value="HD_GYP_dom"/>
</dbReference>
<gene>
    <name evidence="2" type="ORF">ACFPOG_11465</name>
</gene>
<dbReference type="SUPFAM" id="SSF109604">
    <property type="entry name" value="HD-domain/PDEase-like"/>
    <property type="match status" value="1"/>
</dbReference>
<evidence type="ECO:0000259" key="1">
    <source>
        <dbReference type="PROSITE" id="PS51832"/>
    </source>
</evidence>
<dbReference type="EMBL" id="JBHSMJ010000012">
    <property type="protein sequence ID" value="MFC5448886.1"/>
    <property type="molecule type" value="Genomic_DNA"/>
</dbReference>
<dbReference type="EC" id="3.1.4.-" evidence="2"/>
<dbReference type="PANTHER" id="PTHR43155:SF2">
    <property type="entry name" value="CYCLIC DI-GMP PHOSPHODIESTERASE PA4108"/>
    <property type="match status" value="1"/>
</dbReference>
<evidence type="ECO:0000313" key="2">
    <source>
        <dbReference type="EMBL" id="MFC5448886.1"/>
    </source>
</evidence>
<organism evidence="2 3">
    <name type="scientific">Paenibacillus aestuarii</name>
    <dbReference type="NCBI Taxonomy" id="516965"/>
    <lineage>
        <taxon>Bacteria</taxon>
        <taxon>Bacillati</taxon>
        <taxon>Bacillota</taxon>
        <taxon>Bacilli</taxon>
        <taxon>Bacillales</taxon>
        <taxon>Paenibacillaceae</taxon>
        <taxon>Paenibacillus</taxon>
    </lineage>
</organism>
<dbReference type="PANTHER" id="PTHR43155">
    <property type="entry name" value="CYCLIC DI-GMP PHOSPHODIESTERASE PA4108-RELATED"/>
    <property type="match status" value="1"/>
</dbReference>
<dbReference type="Proteomes" id="UP001596044">
    <property type="component" value="Unassembled WGS sequence"/>
</dbReference>
<dbReference type="SMART" id="SM00471">
    <property type="entry name" value="HDc"/>
    <property type="match status" value="1"/>
</dbReference>
<sequence length="359" mass="40039">MRLVHTSQLRSGLVVARPVYNENGSVLLGRGVALTDRMIERLRGYGIVHLYIEDRATEGIQPEDVITERTRNFAITTVYDTMTKMMSDTRRSNKQAIFPYQLSKQFKDIIQMILDELNGNSLAMLSLSNIFSKDSYLYHHSVNVAITCITMGISLGLNKPQLIDLGIGAILHDIGKVSIPLSILNKPGKLTPEEWELMLQHPMLGFDILRKSDDISLLSAHVALQHHEKEDGSGYPRQLVGDQMHLYGKIAAIADVYEALTAQRSYKPALPPHEAVEYIMGNGGRHFNYDLVKLFCKHMSPYPIGATVQLSSGERGVVSQVNPTNPLRPLLRIIENAGQETLASPYELDLSVHLTAQIV</sequence>
<dbReference type="InterPro" id="IPR003607">
    <property type="entry name" value="HD/PDEase_dom"/>
</dbReference>
<proteinExistence type="predicted"/>
<evidence type="ECO:0000313" key="3">
    <source>
        <dbReference type="Proteomes" id="UP001596044"/>
    </source>
</evidence>
<name>A0ABW0K7Q6_9BACL</name>